<accession>A0A6A6UCN0</accession>
<evidence type="ECO:0000313" key="2">
    <source>
        <dbReference type="EMBL" id="KAF2669912.1"/>
    </source>
</evidence>
<reference evidence="2" key="1">
    <citation type="journal article" date="2020" name="Stud. Mycol.">
        <title>101 Dothideomycetes genomes: a test case for predicting lifestyles and emergence of pathogens.</title>
        <authorList>
            <person name="Haridas S."/>
            <person name="Albert R."/>
            <person name="Binder M."/>
            <person name="Bloem J."/>
            <person name="Labutti K."/>
            <person name="Salamov A."/>
            <person name="Andreopoulos B."/>
            <person name="Baker S."/>
            <person name="Barry K."/>
            <person name="Bills G."/>
            <person name="Bluhm B."/>
            <person name="Cannon C."/>
            <person name="Castanera R."/>
            <person name="Culley D."/>
            <person name="Daum C."/>
            <person name="Ezra D."/>
            <person name="Gonzalez J."/>
            <person name="Henrissat B."/>
            <person name="Kuo A."/>
            <person name="Liang C."/>
            <person name="Lipzen A."/>
            <person name="Lutzoni F."/>
            <person name="Magnuson J."/>
            <person name="Mondo S."/>
            <person name="Nolan M."/>
            <person name="Ohm R."/>
            <person name="Pangilinan J."/>
            <person name="Park H.-J."/>
            <person name="Ramirez L."/>
            <person name="Alfaro M."/>
            <person name="Sun H."/>
            <person name="Tritt A."/>
            <person name="Yoshinaga Y."/>
            <person name="Zwiers L.-H."/>
            <person name="Turgeon B."/>
            <person name="Goodwin S."/>
            <person name="Spatafora J."/>
            <person name="Crous P."/>
            <person name="Grigoriev I."/>
        </authorList>
    </citation>
    <scope>NUCLEOTIDE SEQUENCE</scope>
    <source>
        <strain evidence="2">CBS 115976</strain>
    </source>
</reference>
<feature type="compositionally biased region" description="Low complexity" evidence="1">
    <location>
        <begin position="30"/>
        <end position="48"/>
    </location>
</feature>
<feature type="compositionally biased region" description="Low complexity" evidence="1">
    <location>
        <begin position="62"/>
        <end position="81"/>
    </location>
</feature>
<proteinExistence type="predicted"/>
<feature type="region of interest" description="Disordered" evidence="1">
    <location>
        <begin position="1"/>
        <end position="81"/>
    </location>
</feature>
<evidence type="ECO:0000256" key="1">
    <source>
        <dbReference type="SAM" id="MobiDB-lite"/>
    </source>
</evidence>
<dbReference type="EMBL" id="MU004234">
    <property type="protein sequence ID" value="KAF2669912.1"/>
    <property type="molecule type" value="Genomic_DNA"/>
</dbReference>
<sequence length="183" mass="19676">MPRSKYIGSQAQARAEQCHPYKPTKPVASQTQAKKAQKQQPAQLATPPTSSPLLPPSPPIEPTTAIEASSAAPSSPEPISTKKPLTVQACLSRLGYLNSQIHPTLLAIPTHTFLTLGAARVAALEAALTAYKTARRLGIGSDGEALEKAFREVEDLWWMVSEFLCVITEKGRLLMSGCSESLR</sequence>
<protein>
    <submittedName>
        <fullName evidence="2">Uncharacterized protein</fullName>
    </submittedName>
</protein>
<organism evidence="2 3">
    <name type="scientific">Microthyrium microscopicum</name>
    <dbReference type="NCBI Taxonomy" id="703497"/>
    <lineage>
        <taxon>Eukaryota</taxon>
        <taxon>Fungi</taxon>
        <taxon>Dikarya</taxon>
        <taxon>Ascomycota</taxon>
        <taxon>Pezizomycotina</taxon>
        <taxon>Dothideomycetes</taxon>
        <taxon>Dothideomycetes incertae sedis</taxon>
        <taxon>Microthyriales</taxon>
        <taxon>Microthyriaceae</taxon>
        <taxon>Microthyrium</taxon>
    </lineage>
</organism>
<dbReference type="Proteomes" id="UP000799302">
    <property type="component" value="Unassembled WGS sequence"/>
</dbReference>
<name>A0A6A6UCN0_9PEZI</name>
<dbReference type="AlphaFoldDB" id="A0A6A6UCN0"/>
<evidence type="ECO:0000313" key="3">
    <source>
        <dbReference type="Proteomes" id="UP000799302"/>
    </source>
</evidence>
<keyword evidence="3" id="KW-1185">Reference proteome</keyword>
<feature type="compositionally biased region" description="Pro residues" evidence="1">
    <location>
        <begin position="49"/>
        <end position="61"/>
    </location>
</feature>
<gene>
    <name evidence="2" type="ORF">BT63DRAFT_423887</name>
</gene>